<evidence type="ECO:0000313" key="1">
    <source>
        <dbReference type="EMBL" id="CAL1576110.1"/>
    </source>
</evidence>
<dbReference type="EMBL" id="OZ035834">
    <property type="protein sequence ID" value="CAL1576110.1"/>
    <property type="molecule type" value="Genomic_DNA"/>
</dbReference>
<sequence>MPQTRPLFDFLLQVSRQVDSEVDRTQKPQRHLCLVSVPPFEGEFLPFHRRPISALVARLEQLCWCLMVMFYRYLQQVLVGAELVELHTPPNSALVVQFEECLWEIPSLP</sequence>
<proteinExistence type="predicted"/>
<accession>A0AAV2JF56</accession>
<dbReference type="AlphaFoldDB" id="A0AAV2JF56"/>
<protein>
    <submittedName>
        <fullName evidence="1">Uncharacterized protein</fullName>
    </submittedName>
</protein>
<name>A0AAV2JF56_KNICA</name>
<organism evidence="1 2">
    <name type="scientific">Knipowitschia caucasica</name>
    <name type="common">Caucasian dwarf goby</name>
    <name type="synonym">Pomatoschistus caucasicus</name>
    <dbReference type="NCBI Taxonomy" id="637954"/>
    <lineage>
        <taxon>Eukaryota</taxon>
        <taxon>Metazoa</taxon>
        <taxon>Chordata</taxon>
        <taxon>Craniata</taxon>
        <taxon>Vertebrata</taxon>
        <taxon>Euteleostomi</taxon>
        <taxon>Actinopterygii</taxon>
        <taxon>Neopterygii</taxon>
        <taxon>Teleostei</taxon>
        <taxon>Neoteleostei</taxon>
        <taxon>Acanthomorphata</taxon>
        <taxon>Gobiaria</taxon>
        <taxon>Gobiiformes</taxon>
        <taxon>Gobioidei</taxon>
        <taxon>Gobiidae</taxon>
        <taxon>Gobiinae</taxon>
        <taxon>Knipowitschia</taxon>
    </lineage>
</organism>
<reference evidence="1 2" key="1">
    <citation type="submission" date="2024-04" db="EMBL/GenBank/DDBJ databases">
        <authorList>
            <person name="Waldvogel A.-M."/>
            <person name="Schoenle A."/>
        </authorList>
    </citation>
    <scope>NUCLEOTIDE SEQUENCE [LARGE SCALE GENOMIC DNA]</scope>
</reference>
<gene>
    <name evidence="1" type="ORF">KC01_LOCUS7564</name>
</gene>
<evidence type="ECO:0000313" key="2">
    <source>
        <dbReference type="Proteomes" id="UP001497482"/>
    </source>
</evidence>
<dbReference type="Proteomes" id="UP001497482">
    <property type="component" value="Chromosome 12"/>
</dbReference>
<keyword evidence="2" id="KW-1185">Reference proteome</keyword>